<sequence>MASPQVLINTIPRHLQILKNSCGWWGSSKLTELISKSEKLIQDSQKRPKSLNLSEVSVPFLFAAETDAMKFRPITLDYFADIFSLSSNSFFPSYQLTEKALAFTCRDYDTATNEDRMKTCRTVSAILNSNSSTYFIHGNALLKVYTFMLSLHNKAKGTPAAEVCQMTISDTIRHILGYYGKPSYIPQYAKVKFTVTFFTQCAVRNAVTIADVFPKMSKNYPLTIFDADAVSILRAFAGILANELTKSNNTLNSDINQNSNDQNNSKNNSQIVQSCIPTLELCCSMLDEILNLNIPLFCEGPIIENILNREIHLAMMALALDNHIELSIPFAKLILTVYQKFSHIYIHRIHDLFDKGLLHTLSSPSSRQISRTCEVLKYLASAPQLFVDLFVNFDCDSSGTYVSLFENTISLVAKHAYPDDSSQLPALKVLRKILKTLWKYLNTTKSNKAEIVTDTLIEAKRQKDVFQQGVDLFKKEPKKGLRYFIQQNITTQEKAAEFLFNTQQLDPKGVGEIIGTLNNSEILKNYVAFFDFKNKGFEEAFRMFLSKFRIPGEGQMIDRVMEEFGSKYYNDNPGVFSTADTVYVVAYSALMLYTDAHHPKLSSRMSLDEFIANNRGIDGGKDLPRQFLVDLYDGITTKEIQLLSKEDVPSLLTRKQKAELYLQRCNRILANAKQAASTSTSLTYKKVGSADIVSPMFQIVWPPVLAVFAISFDSSENNKIIKCSLRGLTYASHIASHCYCEEALETLVSSFTKFTKLRTYGVEEIKEKNIKCTQELLSVATTDRNFLRGAWALLMDEVSALQKLKYFTIPDILFTGSDSLDRESINDLVSAMCQTSANELSENPPRMYTLLRLADVAYFNMGRPKIIWKEIWETISAQIIEAGSSENADIAKATINVLWQITKKFIEQPETNAFHFQEHFLRPFFEIFIVQQSPEVKGMIIECTTSLVNELANSLHSGWSVVFQILNACAIDYRVKGYELISKVINEHLVDLSHPQVVHLQSVLTSFVVKGKTPKIGAKAVLLFEKIASFLSQNNANDEVWGCFFASLQKCIMNPTPIIKKRSVLSTVEIMQKEKVSDIVKETILNELIPDVFNLFVEPEMTNLLTEIMDISIRLDLKMNILMQCCLHENSDFSLNSLTLLASFFQQNSKEIEEKLGNELSADIDKLCGLKRVELIIFFSKTLKTFENNGKMTDKILSSIRKCTEKEANEIGLFECSMEQLYVEQLMNMKKVKMATKSVTTFLSKIEGNEELKDFSESLSKMIKK</sequence>
<dbReference type="Proteomes" id="UP000179807">
    <property type="component" value="Unassembled WGS sequence"/>
</dbReference>
<gene>
    <name evidence="4" type="ORF">TRFO_30928</name>
</gene>
<dbReference type="PANTHER" id="PTHR10663">
    <property type="entry name" value="GUANYL-NUCLEOTIDE EXCHANGE FACTOR"/>
    <property type="match status" value="1"/>
</dbReference>
<evidence type="ECO:0000313" key="4">
    <source>
        <dbReference type="EMBL" id="OHT02054.1"/>
    </source>
</evidence>
<dbReference type="EMBL" id="MLAK01000883">
    <property type="protein sequence ID" value="OHT02054.1"/>
    <property type="molecule type" value="Genomic_DNA"/>
</dbReference>
<dbReference type="RefSeq" id="XP_068355190.1">
    <property type="nucleotide sequence ID" value="XM_068507627.1"/>
</dbReference>
<dbReference type="Pfam" id="PF12783">
    <property type="entry name" value="Sec7-like_HUS"/>
    <property type="match status" value="1"/>
</dbReference>
<comment type="subcellular location">
    <subcellularLocation>
        <location evidence="1">Cytoplasm</location>
    </subcellularLocation>
</comment>
<comment type="caution">
    <text evidence="4">The sequence shown here is derived from an EMBL/GenBank/DDBJ whole genome shotgun (WGS) entry which is preliminary data.</text>
</comment>
<dbReference type="GO" id="GO:0005085">
    <property type="term" value="F:guanyl-nucleotide exchange factor activity"/>
    <property type="evidence" value="ECO:0007669"/>
    <property type="project" value="InterPro"/>
</dbReference>
<evidence type="ECO:0000256" key="2">
    <source>
        <dbReference type="ARBA" id="ARBA00022490"/>
    </source>
</evidence>
<reference evidence="4" key="1">
    <citation type="submission" date="2016-10" db="EMBL/GenBank/DDBJ databases">
        <authorList>
            <person name="Benchimol M."/>
            <person name="Almeida L.G."/>
            <person name="Vasconcelos A.T."/>
            <person name="Perreira-Neves A."/>
            <person name="Rosa I.A."/>
            <person name="Tasca T."/>
            <person name="Bogo M.R."/>
            <person name="de Souza W."/>
        </authorList>
    </citation>
    <scope>NUCLEOTIDE SEQUENCE [LARGE SCALE GENOMIC DNA]</scope>
    <source>
        <strain evidence="4">K</strain>
    </source>
</reference>
<dbReference type="Pfam" id="PF01369">
    <property type="entry name" value="Sec7"/>
    <property type="match status" value="1"/>
</dbReference>
<evidence type="ECO:0000259" key="3">
    <source>
        <dbReference type="PROSITE" id="PS50190"/>
    </source>
</evidence>
<dbReference type="InterPro" id="IPR032691">
    <property type="entry name" value="Mon2/Sec7/BIG1-like_HUS"/>
</dbReference>
<dbReference type="InterPro" id="IPR015403">
    <property type="entry name" value="Mon2/Sec7/BIG1-like_HDS"/>
</dbReference>
<dbReference type="FunFam" id="1.10.1000.11:FF:000002">
    <property type="entry name" value="Cytohesin 1"/>
    <property type="match status" value="1"/>
</dbReference>
<dbReference type="InterPro" id="IPR035999">
    <property type="entry name" value="Sec7_dom_sf"/>
</dbReference>
<dbReference type="SUPFAM" id="SSF48425">
    <property type="entry name" value="Sec7 domain"/>
    <property type="match status" value="1"/>
</dbReference>
<dbReference type="CDD" id="cd00171">
    <property type="entry name" value="Sec7"/>
    <property type="match status" value="1"/>
</dbReference>
<name>A0A1J4JWZ2_9EUKA</name>
<dbReference type="InterPro" id="IPR000904">
    <property type="entry name" value="Sec7_dom"/>
</dbReference>
<dbReference type="VEuPathDB" id="TrichDB:TRFO_30928"/>
<dbReference type="Pfam" id="PF09324">
    <property type="entry name" value="Sec7-like_HDS"/>
    <property type="match status" value="1"/>
</dbReference>
<proteinExistence type="predicted"/>
<dbReference type="InterPro" id="IPR016024">
    <property type="entry name" value="ARM-type_fold"/>
</dbReference>
<dbReference type="GO" id="GO:0032012">
    <property type="term" value="P:regulation of ARF protein signal transduction"/>
    <property type="evidence" value="ECO:0007669"/>
    <property type="project" value="InterPro"/>
</dbReference>
<keyword evidence="2" id="KW-0963">Cytoplasm</keyword>
<evidence type="ECO:0000256" key="1">
    <source>
        <dbReference type="ARBA" id="ARBA00004496"/>
    </source>
</evidence>
<protein>
    <submittedName>
        <fullName evidence="4">Sec7 domain containing protein</fullName>
    </submittedName>
</protein>
<organism evidence="4 5">
    <name type="scientific">Tritrichomonas foetus</name>
    <dbReference type="NCBI Taxonomy" id="1144522"/>
    <lineage>
        <taxon>Eukaryota</taxon>
        <taxon>Metamonada</taxon>
        <taxon>Parabasalia</taxon>
        <taxon>Tritrichomonadida</taxon>
        <taxon>Tritrichomonadidae</taxon>
        <taxon>Tritrichomonas</taxon>
    </lineage>
</organism>
<dbReference type="SUPFAM" id="SSF48371">
    <property type="entry name" value="ARM repeat"/>
    <property type="match status" value="1"/>
</dbReference>
<dbReference type="OrthoDB" id="18431at2759"/>
<keyword evidence="5" id="KW-1185">Reference proteome</keyword>
<dbReference type="SMART" id="SM00222">
    <property type="entry name" value="Sec7"/>
    <property type="match status" value="1"/>
</dbReference>
<dbReference type="InterPro" id="IPR023394">
    <property type="entry name" value="Sec7_C_sf"/>
</dbReference>
<dbReference type="GeneID" id="94842331"/>
<feature type="domain" description="SEC7" evidence="3">
    <location>
        <begin position="455"/>
        <end position="638"/>
    </location>
</feature>
<dbReference type="AlphaFoldDB" id="A0A1J4JWZ2"/>
<dbReference type="Gene3D" id="1.10.1000.11">
    <property type="entry name" value="Arf Nucleotide-binding Site Opener,domain 2"/>
    <property type="match status" value="1"/>
</dbReference>
<dbReference type="GO" id="GO:0005737">
    <property type="term" value="C:cytoplasm"/>
    <property type="evidence" value="ECO:0007669"/>
    <property type="project" value="UniProtKB-SubCell"/>
</dbReference>
<evidence type="ECO:0000313" key="5">
    <source>
        <dbReference type="Proteomes" id="UP000179807"/>
    </source>
</evidence>
<dbReference type="PANTHER" id="PTHR10663:SF375">
    <property type="entry name" value="LD29171P"/>
    <property type="match status" value="1"/>
</dbReference>
<accession>A0A1J4JWZ2</accession>
<dbReference type="PROSITE" id="PS50190">
    <property type="entry name" value="SEC7"/>
    <property type="match status" value="1"/>
</dbReference>
<dbReference type="Gene3D" id="1.10.220.20">
    <property type="match status" value="1"/>
</dbReference>